<feature type="domain" description="OmpA-like" evidence="7">
    <location>
        <begin position="382"/>
        <end position="499"/>
    </location>
</feature>
<reference evidence="8 9" key="1">
    <citation type="journal article" date="2016" name="Int. J. Syst. Evol. Microbiol.">
        <title>Acidipila dinghuensis sp. nov., an acidobacterium isolated from forest soil.</title>
        <authorList>
            <person name="Jiang Y.W."/>
            <person name="Wang J."/>
            <person name="Chen M.H."/>
            <person name="Lv Y.Y."/>
            <person name="Qiu L.H."/>
        </authorList>
    </citation>
    <scope>NUCLEOTIDE SEQUENCE [LARGE SCALE GENOMIC DNA]</scope>
    <source>
        <strain evidence="8 9">DHOF10</strain>
    </source>
</reference>
<dbReference type="InterPro" id="IPR006690">
    <property type="entry name" value="OMPA-like_CS"/>
</dbReference>
<dbReference type="PROSITE" id="PS51123">
    <property type="entry name" value="OMPA_2"/>
    <property type="match status" value="1"/>
</dbReference>
<dbReference type="SUPFAM" id="SSF103088">
    <property type="entry name" value="OmpA-like"/>
    <property type="match status" value="1"/>
</dbReference>
<gene>
    <name evidence="8" type="ORF">ESZ00_15665</name>
</gene>
<organism evidence="8 9">
    <name type="scientific">Silvibacterium dinghuense</name>
    <dbReference type="NCBI Taxonomy" id="1560006"/>
    <lineage>
        <taxon>Bacteria</taxon>
        <taxon>Pseudomonadati</taxon>
        <taxon>Acidobacteriota</taxon>
        <taxon>Terriglobia</taxon>
        <taxon>Terriglobales</taxon>
        <taxon>Acidobacteriaceae</taxon>
        <taxon>Silvibacterium</taxon>
    </lineage>
</organism>
<evidence type="ECO:0000313" key="8">
    <source>
        <dbReference type="EMBL" id="RXS94503.1"/>
    </source>
</evidence>
<dbReference type="InterPro" id="IPR006664">
    <property type="entry name" value="OMP_bac"/>
</dbReference>
<feature type="compositionally biased region" description="Low complexity" evidence="5">
    <location>
        <begin position="347"/>
        <end position="358"/>
    </location>
</feature>
<evidence type="ECO:0000256" key="6">
    <source>
        <dbReference type="SAM" id="SignalP"/>
    </source>
</evidence>
<dbReference type="PRINTS" id="PR01023">
    <property type="entry name" value="NAFLGMOTY"/>
</dbReference>
<dbReference type="InterPro" id="IPR006665">
    <property type="entry name" value="OmpA-like"/>
</dbReference>
<evidence type="ECO:0000256" key="1">
    <source>
        <dbReference type="ARBA" id="ARBA00004442"/>
    </source>
</evidence>
<accession>A0A4Q1SBX3</accession>
<keyword evidence="9" id="KW-1185">Reference proteome</keyword>
<comment type="caution">
    <text evidence="8">The sequence shown here is derived from an EMBL/GenBank/DDBJ whole genome shotgun (WGS) entry which is preliminary data.</text>
</comment>
<dbReference type="PANTHER" id="PTHR30329:SF21">
    <property type="entry name" value="LIPOPROTEIN YIAD-RELATED"/>
    <property type="match status" value="1"/>
</dbReference>
<dbReference type="PANTHER" id="PTHR30329">
    <property type="entry name" value="STATOR ELEMENT OF FLAGELLAR MOTOR COMPLEX"/>
    <property type="match status" value="1"/>
</dbReference>
<keyword evidence="3" id="KW-0998">Cell outer membrane</keyword>
<evidence type="ECO:0000259" key="7">
    <source>
        <dbReference type="PROSITE" id="PS51123"/>
    </source>
</evidence>
<evidence type="ECO:0000256" key="5">
    <source>
        <dbReference type="SAM" id="MobiDB-lite"/>
    </source>
</evidence>
<feature type="region of interest" description="Disordered" evidence="5">
    <location>
        <begin position="343"/>
        <end position="365"/>
    </location>
</feature>
<evidence type="ECO:0000256" key="3">
    <source>
        <dbReference type="ARBA" id="ARBA00023237"/>
    </source>
</evidence>
<dbReference type="RefSeq" id="WP_129209240.1">
    <property type="nucleotide sequence ID" value="NZ_BMGU01000005.1"/>
</dbReference>
<dbReference type="GO" id="GO:0009279">
    <property type="term" value="C:cell outer membrane"/>
    <property type="evidence" value="ECO:0007669"/>
    <property type="project" value="UniProtKB-SubCell"/>
</dbReference>
<dbReference type="InterPro" id="IPR050330">
    <property type="entry name" value="Bact_OuterMem_StrucFunc"/>
</dbReference>
<dbReference type="Pfam" id="PF00691">
    <property type="entry name" value="OmpA"/>
    <property type="match status" value="1"/>
</dbReference>
<dbReference type="PROSITE" id="PS01068">
    <property type="entry name" value="OMPA_1"/>
    <property type="match status" value="1"/>
</dbReference>
<proteinExistence type="predicted"/>
<dbReference type="AlphaFoldDB" id="A0A4Q1SBX3"/>
<evidence type="ECO:0000313" key="9">
    <source>
        <dbReference type="Proteomes" id="UP000290253"/>
    </source>
</evidence>
<dbReference type="EMBL" id="SDMK01000003">
    <property type="protein sequence ID" value="RXS94503.1"/>
    <property type="molecule type" value="Genomic_DNA"/>
</dbReference>
<keyword evidence="6" id="KW-0732">Signal</keyword>
<dbReference type="PRINTS" id="PR01021">
    <property type="entry name" value="OMPADOMAIN"/>
</dbReference>
<dbReference type="Proteomes" id="UP000290253">
    <property type="component" value="Unassembled WGS sequence"/>
</dbReference>
<sequence length="541" mass="58451">MKYTLSLVVLACAATVAGAQEANPTSTMQWPQSQQKTQPEARIEGGIPVYKVTVIGRDIPAINYFHRSGSTKIGFDGTPLLPRAKGSAVVESRRGRMVIDAKFEGLVPANSFGVEYLTYVLWAITPEGRPVNLGEILPQGSKSAITVTTNLQAYGLIITAEPYYAVTMPSDVVVMQNYALPDKTQGILEQVNAHYLLLPRGAYTQTAGQHAVPRPITRNERSPLELYEAINAVQIAEAQGADKYAPDILATAKQALQNAQDFDERKKDQKQVITYAREAVQASEDARLTSIRKMKAEQDEQQRIAAQNAKDQAAQSALAAQQAAAQQAEAEARAAEAEAAAEKAKAEQAAAQHQAQQANDQTEQMRERLKDQLNAVLQTRETARGLIVNMSDVLFDFGKYTLKPEAREKLAKVSGILLAYPGLTLQVEGYTDNVGSDEYNQKLSEQRADGVRDYLVSQGVAQGNISATGYGKTNPVADNSTAAGRAQNRRVQLVVSGNAIGVQQSAPTPGGDTTQQPPAQPQQQQPQPQPNATGVSNEPQM</sequence>
<dbReference type="InterPro" id="IPR036737">
    <property type="entry name" value="OmpA-like_sf"/>
</dbReference>
<protein>
    <submittedName>
        <fullName evidence="8">OmpA family protein</fullName>
    </submittedName>
</protein>
<evidence type="ECO:0000256" key="2">
    <source>
        <dbReference type="ARBA" id="ARBA00023136"/>
    </source>
</evidence>
<feature type="region of interest" description="Disordered" evidence="5">
    <location>
        <begin position="466"/>
        <end position="485"/>
    </location>
</feature>
<dbReference type="OrthoDB" id="9782229at2"/>
<dbReference type="Gene3D" id="3.30.1330.60">
    <property type="entry name" value="OmpA-like domain"/>
    <property type="match status" value="1"/>
</dbReference>
<dbReference type="CDD" id="cd07185">
    <property type="entry name" value="OmpA_C-like"/>
    <property type="match status" value="1"/>
</dbReference>
<feature type="chain" id="PRO_5020236728" evidence="6">
    <location>
        <begin position="20"/>
        <end position="541"/>
    </location>
</feature>
<keyword evidence="2 4" id="KW-0472">Membrane</keyword>
<feature type="compositionally biased region" description="Polar residues" evidence="5">
    <location>
        <begin position="501"/>
        <end position="514"/>
    </location>
</feature>
<feature type="region of interest" description="Disordered" evidence="5">
    <location>
        <begin position="499"/>
        <end position="541"/>
    </location>
</feature>
<feature type="signal peptide" evidence="6">
    <location>
        <begin position="1"/>
        <end position="19"/>
    </location>
</feature>
<name>A0A4Q1SBX3_9BACT</name>
<feature type="compositionally biased region" description="Low complexity" evidence="5">
    <location>
        <begin position="515"/>
        <end position="526"/>
    </location>
</feature>
<evidence type="ECO:0000256" key="4">
    <source>
        <dbReference type="PROSITE-ProRule" id="PRU00473"/>
    </source>
</evidence>
<comment type="subcellular location">
    <subcellularLocation>
        <location evidence="1">Cell outer membrane</location>
    </subcellularLocation>
</comment>
<feature type="compositionally biased region" description="Polar residues" evidence="5">
    <location>
        <begin position="531"/>
        <end position="541"/>
    </location>
</feature>